<proteinExistence type="predicted"/>
<dbReference type="InterPro" id="IPR050312">
    <property type="entry name" value="IolE/XylAMocC-like"/>
</dbReference>
<dbReference type="EMBL" id="AEVO01000025">
    <property type="protein sequence ID" value="EFY07634.1"/>
    <property type="molecule type" value="Genomic_DNA"/>
</dbReference>
<dbReference type="Pfam" id="PF01261">
    <property type="entry name" value="AP_endonuc_2"/>
    <property type="match status" value="1"/>
</dbReference>
<evidence type="ECO:0000313" key="3">
    <source>
        <dbReference type="Proteomes" id="UP000018458"/>
    </source>
</evidence>
<gene>
    <name evidence="2" type="ORF">HMPREF9444_00540</name>
</gene>
<dbReference type="HOGENOM" id="CLU_035063_3_0_6"/>
<evidence type="ECO:0000259" key="1">
    <source>
        <dbReference type="Pfam" id="PF01261"/>
    </source>
</evidence>
<dbReference type="Gene3D" id="3.20.20.150">
    <property type="entry name" value="Divalent-metal-dependent TIM barrel enzymes"/>
    <property type="match status" value="1"/>
</dbReference>
<sequence length="295" mass="34371">MYCYNEACTKDFLDLEKDVTLAKHAGFDLIELRFDCINKYLENHSISDLKSLLDDTKIKPSALNALYIYPEFLSQKDIKEKRDTNIRILNLIDDLYHTVNINKCIVVAPLLDDDSQCKIYDHEKIKSNCVRILKYLAQTMPYIKWIFEPVGLSRSLVQDADFACEIINEVNNGNVGLVLDSYNLYLKERSDCYSFEKINAKQIFAIHLMNGKKVSNTEKITDQRYRTFCTDGDAINLFNFLNALKTINYKGMISTEVFNPKYPKIFTQKQIINRAFEELSSTLINYDKINHYSFF</sequence>
<dbReference type="eggNOG" id="COG1082">
    <property type="taxonomic scope" value="Bacteria"/>
</dbReference>
<protein>
    <submittedName>
        <fullName evidence="2">AP endonuclease, family 2</fullName>
    </submittedName>
</protein>
<keyword evidence="2" id="KW-0540">Nuclease</keyword>
<dbReference type="Proteomes" id="UP000018458">
    <property type="component" value="Unassembled WGS sequence"/>
</dbReference>
<keyword evidence="3" id="KW-1185">Reference proteome</keyword>
<keyword evidence="2" id="KW-0255">Endonuclease</keyword>
<dbReference type="STRING" id="762983.HMPREF9444_00540"/>
<evidence type="ECO:0000313" key="2">
    <source>
        <dbReference type="EMBL" id="EFY07634.1"/>
    </source>
</evidence>
<reference evidence="2 3" key="1">
    <citation type="submission" date="2011-01" db="EMBL/GenBank/DDBJ databases">
        <authorList>
            <person name="Weinstock G."/>
            <person name="Sodergren E."/>
            <person name="Clifton S."/>
            <person name="Fulton L."/>
            <person name="Fulton B."/>
            <person name="Courtney L."/>
            <person name="Fronick C."/>
            <person name="Harrison M."/>
            <person name="Strong C."/>
            <person name="Farmer C."/>
            <person name="Delahaunty K."/>
            <person name="Markovic C."/>
            <person name="Hall O."/>
            <person name="Minx P."/>
            <person name="Tomlinson C."/>
            <person name="Mitreva M."/>
            <person name="Hou S."/>
            <person name="Chen J."/>
            <person name="Wollam A."/>
            <person name="Pepin K.H."/>
            <person name="Johnson M."/>
            <person name="Bhonagiri V."/>
            <person name="Zhang X."/>
            <person name="Suruliraj S."/>
            <person name="Warren W."/>
            <person name="Chinwalla A."/>
            <person name="Mardis E.R."/>
            <person name="Wilson R.K."/>
        </authorList>
    </citation>
    <scope>NUCLEOTIDE SEQUENCE [LARGE SCALE GENOMIC DNA]</scope>
    <source>
        <strain evidence="3">DSM 22608 / JCM 16073 / KCTC 15190 / YIT 12066</strain>
    </source>
</reference>
<dbReference type="PANTHER" id="PTHR12110:SF21">
    <property type="entry name" value="XYLOSE ISOMERASE-LIKE TIM BARREL DOMAIN-CONTAINING PROTEIN"/>
    <property type="match status" value="1"/>
</dbReference>
<dbReference type="InterPro" id="IPR036237">
    <property type="entry name" value="Xyl_isomerase-like_sf"/>
</dbReference>
<feature type="domain" description="Xylose isomerase-like TIM barrel" evidence="1">
    <location>
        <begin position="20"/>
        <end position="267"/>
    </location>
</feature>
<dbReference type="InterPro" id="IPR013022">
    <property type="entry name" value="Xyl_isomerase-like_TIM-brl"/>
</dbReference>
<comment type="caution">
    <text evidence="2">The sequence shown here is derived from an EMBL/GenBank/DDBJ whole genome shotgun (WGS) entry which is preliminary data.</text>
</comment>
<dbReference type="PANTHER" id="PTHR12110">
    <property type="entry name" value="HYDROXYPYRUVATE ISOMERASE"/>
    <property type="match status" value="1"/>
</dbReference>
<accession>E8LIN5</accession>
<dbReference type="AlphaFoldDB" id="E8LIN5"/>
<dbReference type="SUPFAM" id="SSF51658">
    <property type="entry name" value="Xylose isomerase-like"/>
    <property type="match status" value="1"/>
</dbReference>
<keyword evidence="2" id="KW-0378">Hydrolase</keyword>
<dbReference type="GO" id="GO:0004519">
    <property type="term" value="F:endonuclease activity"/>
    <property type="evidence" value="ECO:0007669"/>
    <property type="project" value="UniProtKB-KW"/>
</dbReference>
<organism evidence="2 3">
    <name type="scientific">Succinatimonas hippei (strain DSM 22608 / JCM 16073 / KCTC 15190 / YIT 12066)</name>
    <dbReference type="NCBI Taxonomy" id="762983"/>
    <lineage>
        <taxon>Bacteria</taxon>
        <taxon>Pseudomonadati</taxon>
        <taxon>Pseudomonadota</taxon>
        <taxon>Gammaproteobacteria</taxon>
        <taxon>Aeromonadales</taxon>
        <taxon>Succinivibrionaceae</taxon>
        <taxon>Succinatimonas</taxon>
    </lineage>
</organism>
<name>E8LIN5_SUCHY</name>